<dbReference type="InterPro" id="IPR051635">
    <property type="entry name" value="SNAT-like"/>
</dbReference>
<reference evidence="5" key="1">
    <citation type="journal article" date="2020" name="Stud. Mycol.">
        <title>101 Dothideomycetes genomes: a test case for predicting lifestyles and emergence of pathogens.</title>
        <authorList>
            <person name="Haridas S."/>
            <person name="Albert R."/>
            <person name="Binder M."/>
            <person name="Bloem J."/>
            <person name="Labutti K."/>
            <person name="Salamov A."/>
            <person name="Andreopoulos B."/>
            <person name="Baker S."/>
            <person name="Barry K."/>
            <person name="Bills G."/>
            <person name="Bluhm B."/>
            <person name="Cannon C."/>
            <person name="Castanera R."/>
            <person name="Culley D."/>
            <person name="Daum C."/>
            <person name="Ezra D."/>
            <person name="Gonzalez J."/>
            <person name="Henrissat B."/>
            <person name="Kuo A."/>
            <person name="Liang C."/>
            <person name="Lipzen A."/>
            <person name="Lutzoni F."/>
            <person name="Magnuson J."/>
            <person name="Mondo S."/>
            <person name="Nolan M."/>
            <person name="Ohm R."/>
            <person name="Pangilinan J."/>
            <person name="Park H.-J."/>
            <person name="Ramirez L."/>
            <person name="Alfaro M."/>
            <person name="Sun H."/>
            <person name="Tritt A."/>
            <person name="Yoshinaga Y."/>
            <person name="Zwiers L.-H."/>
            <person name="Turgeon B."/>
            <person name="Goodwin S."/>
            <person name="Spatafora J."/>
            <person name="Crous P."/>
            <person name="Grigoriev I."/>
        </authorList>
    </citation>
    <scope>NUCLEOTIDE SEQUENCE</scope>
    <source>
        <strain evidence="5">CBS 116435</strain>
    </source>
</reference>
<keyword evidence="6" id="KW-1185">Reference proteome</keyword>
<protein>
    <submittedName>
        <fullName evidence="5">Acyl-CoA N-acyltransferase</fullName>
    </submittedName>
</protein>
<dbReference type="InterPro" id="IPR016181">
    <property type="entry name" value="Acyl_CoA_acyltransferase"/>
</dbReference>
<dbReference type="GO" id="GO:0005737">
    <property type="term" value="C:cytoplasm"/>
    <property type="evidence" value="ECO:0007669"/>
    <property type="project" value="TreeGrafter"/>
</dbReference>
<proteinExistence type="predicted"/>
<dbReference type="Gene3D" id="3.40.630.30">
    <property type="match status" value="1"/>
</dbReference>
<keyword evidence="2" id="KW-0012">Acyltransferase</keyword>
<evidence type="ECO:0000313" key="5">
    <source>
        <dbReference type="EMBL" id="KAF2725825.1"/>
    </source>
</evidence>
<dbReference type="PANTHER" id="PTHR10908">
    <property type="entry name" value="SEROTONIN N-ACETYLTRANSFERASE"/>
    <property type="match status" value="1"/>
</dbReference>
<dbReference type="OrthoDB" id="30840at2759"/>
<feature type="compositionally biased region" description="Acidic residues" evidence="3">
    <location>
        <begin position="57"/>
        <end position="66"/>
    </location>
</feature>
<dbReference type="PANTHER" id="PTHR10908:SF0">
    <property type="entry name" value="SEROTONIN N-ACETYLTRANSFERASE"/>
    <property type="match status" value="1"/>
</dbReference>
<evidence type="ECO:0000259" key="4">
    <source>
        <dbReference type="PROSITE" id="PS51186"/>
    </source>
</evidence>
<sequence length="273" mass="30177">MPRDLRPLMGDAPESTLDNMPELTKSPEAADHAELIEDIQGSGFPPGNLHRHLEASPESDEYESDDGPLGSVMAQRNEKRDELHPYTQTLTPTDVESCTKLEEEAFPPNERCTREKFHYRLTNCGELSLGIFTSSSPDTAQPSTLESSKPIYSGAPNRKAVLLGHIIATKTTNSTVTDDDMKLGGHKEQGRTVCIHSLATLPAYQKRGLGKTLMKAYLQRMEGQGVADRAALIAHGELVPFYESFGFKSMGESKVQFGGGGWWDMVYEFRPEE</sequence>
<dbReference type="GO" id="GO:0004059">
    <property type="term" value="F:aralkylamine N-acetyltransferase activity"/>
    <property type="evidence" value="ECO:0007669"/>
    <property type="project" value="TreeGrafter"/>
</dbReference>
<evidence type="ECO:0000256" key="2">
    <source>
        <dbReference type="ARBA" id="ARBA00023315"/>
    </source>
</evidence>
<dbReference type="PROSITE" id="PS51186">
    <property type="entry name" value="GNAT"/>
    <property type="match status" value="1"/>
</dbReference>
<evidence type="ECO:0000313" key="6">
    <source>
        <dbReference type="Proteomes" id="UP000799441"/>
    </source>
</evidence>
<gene>
    <name evidence="5" type="ORF">K431DRAFT_53475</name>
</gene>
<evidence type="ECO:0000256" key="3">
    <source>
        <dbReference type="SAM" id="MobiDB-lite"/>
    </source>
</evidence>
<evidence type="ECO:0000256" key="1">
    <source>
        <dbReference type="ARBA" id="ARBA00022679"/>
    </source>
</evidence>
<feature type="region of interest" description="Disordered" evidence="3">
    <location>
        <begin position="1"/>
        <end position="88"/>
    </location>
</feature>
<comment type="caution">
    <text evidence="5">The sequence shown here is derived from an EMBL/GenBank/DDBJ whole genome shotgun (WGS) entry which is preliminary data.</text>
</comment>
<dbReference type="SUPFAM" id="SSF55729">
    <property type="entry name" value="Acyl-CoA N-acyltransferases (Nat)"/>
    <property type="match status" value="1"/>
</dbReference>
<dbReference type="AlphaFoldDB" id="A0A9P4QGH2"/>
<accession>A0A9P4QGH2</accession>
<dbReference type="InterPro" id="IPR000182">
    <property type="entry name" value="GNAT_dom"/>
</dbReference>
<dbReference type="Proteomes" id="UP000799441">
    <property type="component" value="Unassembled WGS sequence"/>
</dbReference>
<feature type="domain" description="N-acetyltransferase" evidence="4">
    <location>
        <begin position="85"/>
        <end position="273"/>
    </location>
</feature>
<dbReference type="EMBL" id="MU003766">
    <property type="protein sequence ID" value="KAF2725825.1"/>
    <property type="molecule type" value="Genomic_DNA"/>
</dbReference>
<name>A0A9P4QGH2_9PEZI</name>
<dbReference type="CDD" id="cd04301">
    <property type="entry name" value="NAT_SF"/>
    <property type="match status" value="1"/>
</dbReference>
<dbReference type="Pfam" id="PF13673">
    <property type="entry name" value="Acetyltransf_10"/>
    <property type="match status" value="1"/>
</dbReference>
<keyword evidence="1" id="KW-0808">Transferase</keyword>
<organism evidence="5 6">
    <name type="scientific">Polychaeton citri CBS 116435</name>
    <dbReference type="NCBI Taxonomy" id="1314669"/>
    <lineage>
        <taxon>Eukaryota</taxon>
        <taxon>Fungi</taxon>
        <taxon>Dikarya</taxon>
        <taxon>Ascomycota</taxon>
        <taxon>Pezizomycotina</taxon>
        <taxon>Dothideomycetes</taxon>
        <taxon>Dothideomycetidae</taxon>
        <taxon>Capnodiales</taxon>
        <taxon>Capnodiaceae</taxon>
        <taxon>Polychaeton</taxon>
    </lineage>
</organism>